<dbReference type="Gene3D" id="1.25.40.20">
    <property type="entry name" value="Ankyrin repeat-containing domain"/>
    <property type="match status" value="1"/>
</dbReference>
<evidence type="ECO:0000313" key="1">
    <source>
        <dbReference type="EMBL" id="CAK0836201.1"/>
    </source>
</evidence>
<evidence type="ECO:0000313" key="2">
    <source>
        <dbReference type="Proteomes" id="UP001189429"/>
    </source>
</evidence>
<protein>
    <submittedName>
        <fullName evidence="1">Uncharacterized protein</fullName>
    </submittedName>
</protein>
<reference evidence="1" key="1">
    <citation type="submission" date="2023-10" db="EMBL/GenBank/DDBJ databases">
        <authorList>
            <person name="Chen Y."/>
            <person name="Shah S."/>
            <person name="Dougan E. K."/>
            <person name="Thang M."/>
            <person name="Chan C."/>
        </authorList>
    </citation>
    <scope>NUCLEOTIDE SEQUENCE [LARGE SCALE GENOMIC DNA]</scope>
</reference>
<dbReference type="Pfam" id="PF13637">
    <property type="entry name" value="Ank_4"/>
    <property type="match status" value="1"/>
</dbReference>
<comment type="caution">
    <text evidence="1">The sequence shown here is derived from an EMBL/GenBank/DDBJ whole genome shotgun (WGS) entry which is preliminary data.</text>
</comment>
<accession>A0ABN9SUM1</accession>
<keyword evidence="2" id="KW-1185">Reference proteome</keyword>
<organism evidence="1 2">
    <name type="scientific">Prorocentrum cordatum</name>
    <dbReference type="NCBI Taxonomy" id="2364126"/>
    <lineage>
        <taxon>Eukaryota</taxon>
        <taxon>Sar</taxon>
        <taxon>Alveolata</taxon>
        <taxon>Dinophyceae</taxon>
        <taxon>Prorocentrales</taxon>
        <taxon>Prorocentraceae</taxon>
        <taxon>Prorocentrum</taxon>
    </lineage>
</organism>
<dbReference type="Proteomes" id="UP001189429">
    <property type="component" value="Unassembled WGS sequence"/>
</dbReference>
<proteinExistence type="predicted"/>
<dbReference type="InterPro" id="IPR002110">
    <property type="entry name" value="Ankyrin_rpt"/>
</dbReference>
<sequence>MCEVWISLPCLRAAPRWDAVWEILGRHPTYVNRRPDYRRYSAVHQAALFGDVGVLRRLVEECGADPRALTADGTTAQHVAAEHGHGEAAEFLEQCALEYAKKRSRAEAACPAGAASMEAANRGGGHHREG</sequence>
<gene>
    <name evidence="1" type="ORF">PCOR1329_LOCUS32780</name>
</gene>
<dbReference type="InterPro" id="IPR036770">
    <property type="entry name" value="Ankyrin_rpt-contain_sf"/>
</dbReference>
<name>A0ABN9SUM1_9DINO</name>
<dbReference type="EMBL" id="CAUYUJ010013447">
    <property type="protein sequence ID" value="CAK0836201.1"/>
    <property type="molecule type" value="Genomic_DNA"/>
</dbReference>
<dbReference type="SUPFAM" id="SSF48403">
    <property type="entry name" value="Ankyrin repeat"/>
    <property type="match status" value="1"/>
</dbReference>